<proteinExistence type="predicted"/>
<dbReference type="EMBL" id="ATCN01000674">
    <property type="protein sequence ID" value="EPR78606.1"/>
    <property type="molecule type" value="Genomic_DNA"/>
</dbReference>
<comment type="caution">
    <text evidence="1">The sequence shown here is derived from an EMBL/GenBank/DDBJ whole genome shotgun (WGS) entry which is preliminary data.</text>
</comment>
<reference evidence="2" key="1">
    <citation type="journal article" date="2013" name="PLoS Genet.">
        <title>The genome of Spraguea lophii and the basis of host-microsporidian interactions.</title>
        <authorList>
            <person name="Campbell S.E."/>
            <person name="Williams T.A."/>
            <person name="Yousuf A."/>
            <person name="Soanes D.M."/>
            <person name="Paszkiewicz K.H."/>
            <person name="Williams B.A.P."/>
        </authorList>
    </citation>
    <scope>NUCLEOTIDE SEQUENCE [LARGE SCALE GENOMIC DNA]</scope>
    <source>
        <strain evidence="2">42_110</strain>
    </source>
</reference>
<evidence type="ECO:0000313" key="2">
    <source>
        <dbReference type="Proteomes" id="UP000014978"/>
    </source>
</evidence>
<organism evidence="1 2">
    <name type="scientific">Spraguea lophii (strain 42_110)</name>
    <name type="common">Microsporidian parasite</name>
    <dbReference type="NCBI Taxonomy" id="1358809"/>
    <lineage>
        <taxon>Eukaryota</taxon>
        <taxon>Fungi</taxon>
        <taxon>Fungi incertae sedis</taxon>
        <taxon>Microsporidia</taxon>
        <taxon>Spragueidae</taxon>
        <taxon>Spraguea</taxon>
    </lineage>
</organism>
<name>S7W722_SPRLO</name>
<sequence length="101" mass="12389">IDNRDSINMNSNIDYTTNNTTTNITTKSNNIVFVEIKNKYYKDYKNIYYRIFYSGRVYILEIKNICNIYFNLLEECVGIEIIYKDKDKEIIIRRRYNYFIY</sequence>
<feature type="non-terminal residue" evidence="1">
    <location>
        <position position="1"/>
    </location>
</feature>
<gene>
    <name evidence="1" type="ORF">SLOPH_1075</name>
</gene>
<protein>
    <submittedName>
        <fullName evidence="1">Uncharacterized protein</fullName>
    </submittedName>
</protein>
<dbReference type="VEuPathDB" id="MicrosporidiaDB:SLOPH_1075"/>
<evidence type="ECO:0000313" key="1">
    <source>
        <dbReference type="EMBL" id="EPR78606.1"/>
    </source>
</evidence>
<dbReference type="InParanoid" id="S7W722"/>
<dbReference type="HOGENOM" id="CLU_2298506_0_0_1"/>
<dbReference type="Proteomes" id="UP000014978">
    <property type="component" value="Unassembled WGS sequence"/>
</dbReference>
<accession>S7W722</accession>
<dbReference type="AlphaFoldDB" id="S7W722"/>
<keyword evidence="2" id="KW-1185">Reference proteome</keyword>